<evidence type="ECO:0000313" key="3">
    <source>
        <dbReference type="Proteomes" id="UP000178227"/>
    </source>
</evidence>
<gene>
    <name evidence="2" type="ORF">A2918_00710</name>
</gene>
<keyword evidence="1" id="KW-0812">Transmembrane</keyword>
<comment type="caution">
    <text evidence="2">The sequence shown here is derived from an EMBL/GenBank/DDBJ whole genome shotgun (WGS) entry which is preliminary data.</text>
</comment>
<feature type="transmembrane region" description="Helical" evidence="1">
    <location>
        <begin position="6"/>
        <end position="23"/>
    </location>
</feature>
<keyword evidence="1" id="KW-0472">Membrane</keyword>
<sequence length="65" mass="7439">MNKKVLYVVIIIIVAVALTFWWWSTRQASREVPSDASDINQSLEELNISSLDGEFDQVDQDLNNL</sequence>
<name>A0A1F8GGK7_9BACT</name>
<dbReference type="STRING" id="1802694.A2918_00710"/>
<dbReference type="Proteomes" id="UP000178227">
    <property type="component" value="Unassembled WGS sequence"/>
</dbReference>
<organism evidence="2 3">
    <name type="scientific">Candidatus Yanofskybacteria bacterium RIFCSPLOWO2_01_FULL_42_49</name>
    <dbReference type="NCBI Taxonomy" id="1802694"/>
    <lineage>
        <taxon>Bacteria</taxon>
        <taxon>Candidatus Yanofskyibacteriota</taxon>
    </lineage>
</organism>
<dbReference type="AlphaFoldDB" id="A0A1F8GGK7"/>
<proteinExistence type="predicted"/>
<accession>A0A1F8GGK7</accession>
<keyword evidence="1" id="KW-1133">Transmembrane helix</keyword>
<protein>
    <submittedName>
        <fullName evidence="2">Uncharacterized protein</fullName>
    </submittedName>
</protein>
<evidence type="ECO:0000256" key="1">
    <source>
        <dbReference type="SAM" id="Phobius"/>
    </source>
</evidence>
<evidence type="ECO:0000313" key="2">
    <source>
        <dbReference type="EMBL" id="OGN23579.1"/>
    </source>
</evidence>
<dbReference type="EMBL" id="MGKI01000001">
    <property type="protein sequence ID" value="OGN23579.1"/>
    <property type="molecule type" value="Genomic_DNA"/>
</dbReference>
<reference evidence="2 3" key="1">
    <citation type="journal article" date="2016" name="Nat. Commun.">
        <title>Thousands of microbial genomes shed light on interconnected biogeochemical processes in an aquifer system.</title>
        <authorList>
            <person name="Anantharaman K."/>
            <person name="Brown C.T."/>
            <person name="Hug L.A."/>
            <person name="Sharon I."/>
            <person name="Castelle C.J."/>
            <person name="Probst A.J."/>
            <person name="Thomas B.C."/>
            <person name="Singh A."/>
            <person name="Wilkins M.J."/>
            <person name="Karaoz U."/>
            <person name="Brodie E.L."/>
            <person name="Williams K.H."/>
            <person name="Hubbard S.S."/>
            <person name="Banfield J.F."/>
        </authorList>
    </citation>
    <scope>NUCLEOTIDE SEQUENCE [LARGE SCALE GENOMIC DNA]</scope>
</reference>